<sequence>MNDRRDTGTSDAALLRSIVRAAANAPSAHNTQPWEPRITAHGIELGVARGRTLPFGDPTGRDTLLALGAWTECAVVAADAAGRGLDVTVRPAIADPSAIVAGRSDDVLAELRLRAAPDGATGAGDAAGPDDVAPAGGRSSAPLGNRLTFRGRMHADPGLLEGASFELPSWLRLVPISAKDLAHFSSLGTADVLTRPGVAEELAGWLRLAPMHPRYDVDGLSDRTMLLPIPLARLAAGVTRRRRLRNLSARAARRTSDLVRRLLLEVHLDAAGDDADAAHFVLVADANRLDLGRGVELTRVLNAPLGLPADRVFEAGRALLRVWLFVTRRGAAFAPHSEVLDSALAQGELQYRLGLDRRDVPLFVTSVGVPAVAEPPRSARRRVV</sequence>
<dbReference type="RefSeq" id="WP_158038927.1">
    <property type="nucleotide sequence ID" value="NZ_JACCFV010000001.1"/>
</dbReference>
<dbReference type="Gene3D" id="3.40.109.10">
    <property type="entry name" value="NADH Oxidase"/>
    <property type="match status" value="1"/>
</dbReference>
<name>A0A7J5C1W6_9MICO</name>
<dbReference type="EMBL" id="WBJZ01000001">
    <property type="protein sequence ID" value="KAB1662495.1"/>
    <property type="molecule type" value="Genomic_DNA"/>
</dbReference>
<keyword evidence="3" id="KW-1185">Reference proteome</keyword>
<dbReference type="InterPro" id="IPR000415">
    <property type="entry name" value="Nitroreductase-like"/>
</dbReference>
<dbReference type="Proteomes" id="UP000467240">
    <property type="component" value="Unassembled WGS sequence"/>
</dbReference>
<dbReference type="OrthoDB" id="8156917at2"/>
<organism evidence="2 3">
    <name type="scientific">Pseudoclavibacter chungangensis</name>
    <dbReference type="NCBI Taxonomy" id="587635"/>
    <lineage>
        <taxon>Bacteria</taxon>
        <taxon>Bacillati</taxon>
        <taxon>Actinomycetota</taxon>
        <taxon>Actinomycetes</taxon>
        <taxon>Micrococcales</taxon>
        <taxon>Microbacteriaceae</taxon>
        <taxon>Pseudoclavibacter</taxon>
    </lineage>
</organism>
<evidence type="ECO:0000256" key="1">
    <source>
        <dbReference type="SAM" id="MobiDB-lite"/>
    </source>
</evidence>
<evidence type="ECO:0008006" key="4">
    <source>
        <dbReference type="Google" id="ProtNLM"/>
    </source>
</evidence>
<comment type="caution">
    <text evidence="2">The sequence shown here is derived from an EMBL/GenBank/DDBJ whole genome shotgun (WGS) entry which is preliminary data.</text>
</comment>
<evidence type="ECO:0000313" key="2">
    <source>
        <dbReference type="EMBL" id="KAB1662495.1"/>
    </source>
</evidence>
<feature type="region of interest" description="Disordered" evidence="1">
    <location>
        <begin position="118"/>
        <end position="144"/>
    </location>
</feature>
<proteinExistence type="predicted"/>
<reference evidence="2 3" key="1">
    <citation type="submission" date="2019-09" db="EMBL/GenBank/DDBJ databases">
        <title>Phylogeny of genus Pseudoclavibacter and closely related genus.</title>
        <authorList>
            <person name="Li Y."/>
        </authorList>
    </citation>
    <scope>NUCLEOTIDE SEQUENCE [LARGE SCALE GENOMIC DNA]</scope>
    <source>
        <strain evidence="2 3">DSM 23821</strain>
    </source>
</reference>
<accession>A0A7J5C1W6</accession>
<evidence type="ECO:0000313" key="3">
    <source>
        <dbReference type="Proteomes" id="UP000467240"/>
    </source>
</evidence>
<gene>
    <name evidence="2" type="ORF">F8O01_00675</name>
</gene>
<feature type="compositionally biased region" description="Low complexity" evidence="1">
    <location>
        <begin position="118"/>
        <end position="137"/>
    </location>
</feature>
<protein>
    <recommendedName>
        <fullName evidence="4">Nitroreductase</fullName>
    </recommendedName>
</protein>
<dbReference type="AlphaFoldDB" id="A0A7J5C1W6"/>
<dbReference type="GO" id="GO:0016491">
    <property type="term" value="F:oxidoreductase activity"/>
    <property type="evidence" value="ECO:0007669"/>
    <property type="project" value="InterPro"/>
</dbReference>
<dbReference type="SUPFAM" id="SSF55469">
    <property type="entry name" value="FMN-dependent nitroreductase-like"/>
    <property type="match status" value="1"/>
</dbReference>